<organism evidence="1 2">
    <name type="scientific">Mycobacterium phage Kratio</name>
    <dbReference type="NCBI Taxonomy" id="1606763"/>
    <lineage>
        <taxon>Viruses</taxon>
        <taxon>Duplodnaviria</taxon>
        <taxon>Heunggongvirae</taxon>
        <taxon>Uroviricota</taxon>
        <taxon>Caudoviricetes</taxon>
        <taxon>Weiservirinae</taxon>
        <taxon>Kratiovirus</taxon>
        <taxon>Kratiovirus kratio</taxon>
    </lineage>
</organism>
<keyword evidence="2" id="KW-1185">Reference proteome</keyword>
<accession>A0A0C5AAN1</accession>
<evidence type="ECO:0000313" key="2">
    <source>
        <dbReference type="Proteomes" id="UP000032126"/>
    </source>
</evidence>
<proteinExistence type="predicted"/>
<dbReference type="GeneID" id="26639326"/>
<dbReference type="KEGG" id="vg:26639326"/>
<name>A0A0C5AAN1_9CAUD</name>
<gene>
    <name evidence="1" type="ORF">PBI_KRATIO_82</name>
</gene>
<dbReference type="OrthoDB" id="16095at10239"/>
<evidence type="ECO:0000313" key="1">
    <source>
        <dbReference type="EMBL" id="AJK27411.1"/>
    </source>
</evidence>
<dbReference type="EMBL" id="KM923971">
    <property type="protein sequence ID" value="AJK27411.1"/>
    <property type="molecule type" value="Genomic_DNA"/>
</dbReference>
<reference evidence="1 2" key="1">
    <citation type="submission" date="2014-10" db="EMBL/GenBank/DDBJ databases">
        <authorList>
            <person name="Franco-Moreira L.J."/>
            <person name="Acosta-Bonilla D."/>
            <person name="Alvarado-Vega D.L."/>
            <person name="Berrios-Pagan L.R."/>
            <person name="Burgos-Santana G."/>
            <person name="Collazo-Rodriguez B.J."/>
            <person name="Cordero-Bernard G."/>
            <person name="Cotto-Rosario A."/>
            <person name="Dominguez-Rodriguez E."/>
            <person name="Figueroa-Negron P."/>
            <person name="Huertas-de-Jesus N.A."/>
            <person name="Leon-Rivera A."/>
            <person name="Llavona-Cartagena I.G."/>
            <person name="Machin-Rivera R."/>
            <person name="Maldonado-Rodriguez J.M."/>
            <person name="Maldonado-Vazquez N."/>
            <person name="Melendez-Rodriguez N."/>
            <person name="Merced-Carire N.D."/>
            <person name="Mora-Marrero P.M."/>
            <person name="Negron-Cruz N."/>
            <person name="Nieves-Mendez L."/>
            <person name="Pereira-Torres T.N."/>
            <person name="Perez-Otero J."/>
            <person name="Ramos-Gonzalez J."/>
            <person name="Ramos-Rivera M."/>
            <person name="Reyes-Aponte A.J."/>
            <person name="Rivera-Burgos M."/>
            <person name="Rodriguez-Arriaga L."/>
            <person name="Sanchez-Collazo M."/>
            <person name="Soto-Diaz O.R."/>
            <person name="Suarez-Marquez A.M."/>
            <person name="Velazquez-Fernandez A.L."/>
            <person name="Vives-Matos I."/>
            <person name="Rubin M.R."/>
            <person name="Vazquez E."/>
            <person name="Wang X."/>
            <person name="Crowell R."/>
            <person name="Bostrom M.A."/>
            <person name="Burke M."/>
            <person name="Wright G.M."/>
            <person name="Gregory S.G."/>
            <person name="Colman S.D."/>
            <person name="Anders K.R."/>
            <person name="Braun M.A."/>
            <person name="Delesalle V.A."/>
            <person name="Hughes L.E."/>
            <person name="Ware V.C."/>
            <person name="Bradley K.W."/>
            <person name="Barker L.P."/>
            <person name="Asai D.J."/>
            <person name="Bowman C.A."/>
            <person name="Russell D.A."/>
            <person name="Pope W.H."/>
            <person name="Jacobs-Sera D."/>
            <person name="Hendrix R.W."/>
            <person name="Hatfull G.F."/>
        </authorList>
    </citation>
    <scope>NUCLEOTIDE SEQUENCE [LARGE SCALE GENOMIC DNA]</scope>
</reference>
<dbReference type="Proteomes" id="UP000032126">
    <property type="component" value="Segment"/>
</dbReference>
<sequence length="223" mass="24696">MADNETVDNLLAEANTIINAPRSSGVTAVQFLDGPLAGQQRTVRAEPNGRPTIDRITAAVPRPVMWVDEEDLKRPAGNTVTYTIKRSRFRRGPKWVAALGEKVGDRVQAVQIYSLEARRAMGWDAFSKIVERYARDALTRTCAEAGLVPDDVHKVFDGSRRDAEGRIGPWPSPHEFEQEEAARAALAVAREHHTYGDELQYVVFHAVAMPAPAPEVEAVAQWE</sequence>
<dbReference type="RefSeq" id="YP_009212828.1">
    <property type="nucleotide sequence ID" value="NC_028947.1"/>
</dbReference>
<protein>
    <submittedName>
        <fullName evidence="1">Uncharacterized protein</fullName>
    </submittedName>
</protein>